<dbReference type="GO" id="GO:0008170">
    <property type="term" value="F:N-methyltransferase activity"/>
    <property type="evidence" value="ECO:0007669"/>
    <property type="project" value="InterPro"/>
</dbReference>
<keyword evidence="4" id="KW-0680">Restriction system</keyword>
<evidence type="ECO:0000256" key="3">
    <source>
        <dbReference type="ARBA" id="ARBA00022679"/>
    </source>
</evidence>
<evidence type="ECO:0000256" key="2">
    <source>
        <dbReference type="ARBA" id="ARBA00022603"/>
    </source>
</evidence>
<dbReference type="InterPro" id="IPR002052">
    <property type="entry name" value="DNA_methylase_N6_adenine_CS"/>
</dbReference>
<evidence type="ECO:0000259" key="6">
    <source>
        <dbReference type="Pfam" id="PF01555"/>
    </source>
</evidence>
<keyword evidence="2 7" id="KW-0489">Methyltransferase</keyword>
<dbReference type="PRINTS" id="PR00508">
    <property type="entry name" value="S21N4MTFRASE"/>
</dbReference>
<dbReference type="AlphaFoldDB" id="I9LGU2"/>
<dbReference type="SUPFAM" id="SSF53335">
    <property type="entry name" value="S-adenosyl-L-methionine-dependent methyltransferases"/>
    <property type="match status" value="1"/>
</dbReference>
<evidence type="ECO:0000256" key="4">
    <source>
        <dbReference type="ARBA" id="ARBA00022747"/>
    </source>
</evidence>
<dbReference type="RefSeq" id="WP_007932481.1">
    <property type="nucleotide sequence ID" value="NZ_AKVJ01000017.1"/>
</dbReference>
<comment type="similarity">
    <text evidence="1">Belongs to the N(4)/N(6)-methyltransferase family.</text>
</comment>
<dbReference type="Proteomes" id="UP000004324">
    <property type="component" value="Unassembled WGS sequence"/>
</dbReference>
<feature type="region of interest" description="Disordered" evidence="5">
    <location>
        <begin position="491"/>
        <end position="511"/>
    </location>
</feature>
<proteinExistence type="inferred from homology"/>
<dbReference type="InterPro" id="IPR002941">
    <property type="entry name" value="DNA_methylase_N4/N6"/>
</dbReference>
<sequence>MAHRAEKTKELDYKEYNIRNSYDLNIDKLSEIDILFVSFPKAKHPYREFKKYLTFIDLIYPRINDKCNVIIFADNEILALLTFGIRNEKNLNYKRWISIRQEINNNNGSLLNETKGAVIFSKDASALKICKVRLPYTYCPSCNKTTKDYGGKKHLYHEYGTLISDVWKDITINSNDPLPQSMIKRLRDMFSIEPYSNMVSLTLWDFDWDCCLEKSIELPTLNPSKASNRKRTKINESCLILGDALKELRKIDTASVDYVFVDPPYNLKKQYTGYHDNLELEEYLLWCDQWLDECVRILKPGKYLSILNLSLWCCRHFAFLASKMDFSNWITWEGLSRPAQNIMPANYTILTMKKPHDEVIQKNVNINLPKELMPRADHYCLRESCIKKREEKFKPLTDLWTDIHRLVHNSKRYNHPCQLPPKLIGRLIAIHTKPDDIVLDCFNGVGTTTLCAQWLKRRYIGIEINKTYYNVAQDRHCNFISGLDSLPPNYSPSSLKVKNNNEERRKSPNPRITGFTKKAVQLMIRDLSKQLNKVPVLSEALEYLPVPEEFYRLYFKSWTEAVAAAKTTGMTEYKIID</sequence>
<dbReference type="GO" id="GO:0032259">
    <property type="term" value="P:methylation"/>
    <property type="evidence" value="ECO:0007669"/>
    <property type="project" value="UniProtKB-KW"/>
</dbReference>
<evidence type="ECO:0000313" key="8">
    <source>
        <dbReference type="Proteomes" id="UP000004324"/>
    </source>
</evidence>
<gene>
    <name evidence="7" type="ORF">FB4_2774</name>
</gene>
<feature type="domain" description="DNA methylase N-4/N-6" evidence="6">
    <location>
        <begin position="256"/>
        <end position="473"/>
    </location>
</feature>
<evidence type="ECO:0000256" key="1">
    <source>
        <dbReference type="ARBA" id="ARBA00006594"/>
    </source>
</evidence>
<dbReference type="PATRIC" id="fig|1149862.3.peg.1325"/>
<evidence type="ECO:0000256" key="5">
    <source>
        <dbReference type="SAM" id="MobiDB-lite"/>
    </source>
</evidence>
<keyword evidence="8" id="KW-1185">Reference proteome</keyword>
<dbReference type="GO" id="GO:0009307">
    <property type="term" value="P:DNA restriction-modification system"/>
    <property type="evidence" value="ECO:0007669"/>
    <property type="project" value="UniProtKB-KW"/>
</dbReference>
<dbReference type="EMBL" id="AKVJ01000017">
    <property type="protein sequence ID" value="EIW19591.1"/>
    <property type="molecule type" value="Genomic_DNA"/>
</dbReference>
<keyword evidence="3" id="KW-0808">Transferase</keyword>
<dbReference type="Gene3D" id="3.40.50.150">
    <property type="entry name" value="Vaccinia Virus protein VP39"/>
    <property type="match status" value="1"/>
</dbReference>
<reference evidence="7 8" key="1">
    <citation type="journal article" date="2012" name="J. Bacteriol.">
        <title>Draft Genome Sequences for Two Metal-Reducing Pelosinus fermentans Strains Isolated from a Cr(VI)-Contaminated Site and for Type Strain R7.</title>
        <authorList>
            <person name="Brown S.D."/>
            <person name="Podar M."/>
            <person name="Klingeman D.M."/>
            <person name="Johnson C.M."/>
            <person name="Yang Z.K."/>
            <person name="Utturkar S.M."/>
            <person name="Land M.L."/>
            <person name="Mosher J.J."/>
            <person name="Hurt R.A.Jr."/>
            <person name="Phelps T.J."/>
            <person name="Palumbo A.V."/>
            <person name="Arkin A.P."/>
            <person name="Hazen T.C."/>
            <person name="Elias D.A."/>
        </authorList>
    </citation>
    <scope>NUCLEOTIDE SEQUENCE [LARGE SCALE GENOMIC DNA]</scope>
    <source>
        <strain evidence="7 8">B4</strain>
    </source>
</reference>
<accession>I9LGU2</accession>
<dbReference type="REBASE" id="52692">
    <property type="entry name" value="M.PfeB4ORF2774P"/>
</dbReference>
<evidence type="ECO:0000313" key="7">
    <source>
        <dbReference type="EMBL" id="EIW19591.1"/>
    </source>
</evidence>
<dbReference type="InterPro" id="IPR001091">
    <property type="entry name" value="RM_Methyltransferase"/>
</dbReference>
<dbReference type="InterPro" id="IPR029063">
    <property type="entry name" value="SAM-dependent_MTases_sf"/>
</dbReference>
<dbReference type="OrthoDB" id="9800801at2"/>
<dbReference type="PROSITE" id="PS00092">
    <property type="entry name" value="N6_MTASE"/>
    <property type="match status" value="1"/>
</dbReference>
<dbReference type="Pfam" id="PF01555">
    <property type="entry name" value="N6_N4_Mtase"/>
    <property type="match status" value="1"/>
</dbReference>
<comment type="caution">
    <text evidence="7">The sequence shown here is derived from an EMBL/GenBank/DDBJ whole genome shotgun (WGS) entry which is preliminary data.</text>
</comment>
<organism evidence="7 8">
    <name type="scientific">Pelosinus fermentans B4</name>
    <dbReference type="NCBI Taxonomy" id="1149862"/>
    <lineage>
        <taxon>Bacteria</taxon>
        <taxon>Bacillati</taxon>
        <taxon>Bacillota</taxon>
        <taxon>Negativicutes</taxon>
        <taxon>Selenomonadales</taxon>
        <taxon>Sporomusaceae</taxon>
        <taxon>Pelosinus</taxon>
    </lineage>
</organism>
<name>I9LGU2_9FIRM</name>
<dbReference type="GO" id="GO:0003677">
    <property type="term" value="F:DNA binding"/>
    <property type="evidence" value="ECO:0007669"/>
    <property type="project" value="InterPro"/>
</dbReference>
<protein>
    <submittedName>
        <fullName evidence="7">DNA methylase N-4/N-6 domain protein</fullName>
    </submittedName>
</protein>